<dbReference type="EMBL" id="MQWD01000001">
    <property type="protein sequence ID" value="PAP76924.1"/>
    <property type="molecule type" value="Genomic_DNA"/>
</dbReference>
<organism evidence="3 4">
    <name type="scientific">Rubrivirga marina</name>
    <dbReference type="NCBI Taxonomy" id="1196024"/>
    <lineage>
        <taxon>Bacteria</taxon>
        <taxon>Pseudomonadati</taxon>
        <taxon>Rhodothermota</taxon>
        <taxon>Rhodothermia</taxon>
        <taxon>Rhodothermales</taxon>
        <taxon>Rubricoccaceae</taxon>
        <taxon>Rubrivirga</taxon>
    </lineage>
</organism>
<keyword evidence="4" id="KW-1185">Reference proteome</keyword>
<protein>
    <recommendedName>
        <fullName evidence="2">DUF1990 domain-containing protein</fullName>
    </recommendedName>
</protein>
<proteinExistence type="predicted"/>
<dbReference type="AlphaFoldDB" id="A0A271J1K5"/>
<dbReference type="OrthoDB" id="120660at2"/>
<feature type="region of interest" description="Disordered" evidence="1">
    <location>
        <begin position="220"/>
        <end position="255"/>
    </location>
</feature>
<gene>
    <name evidence="3" type="ORF">BSZ37_11020</name>
</gene>
<dbReference type="Pfam" id="PF09348">
    <property type="entry name" value="DUF1990"/>
    <property type="match status" value="1"/>
</dbReference>
<comment type="caution">
    <text evidence="3">The sequence shown here is derived from an EMBL/GenBank/DDBJ whole genome shotgun (WGS) entry which is preliminary data.</text>
</comment>
<evidence type="ECO:0000313" key="3">
    <source>
        <dbReference type="EMBL" id="PAP76924.1"/>
    </source>
</evidence>
<dbReference type="Proteomes" id="UP000216339">
    <property type="component" value="Unassembled WGS sequence"/>
</dbReference>
<feature type="domain" description="DUF1990" evidence="2">
    <location>
        <begin position="46"/>
        <end position="200"/>
    </location>
</feature>
<name>A0A271J1K5_9BACT</name>
<feature type="compositionally biased region" description="Basic and acidic residues" evidence="1">
    <location>
        <begin position="234"/>
        <end position="243"/>
    </location>
</feature>
<evidence type="ECO:0000259" key="2">
    <source>
        <dbReference type="Pfam" id="PF09348"/>
    </source>
</evidence>
<sequence length="255" mass="29510">MADDPFWHRAVPRRPDWRRYHDRLDAVREARYNFELSDDHEYSEADGWRLDHHEAELPPEPPGPPLPPDDARASFAIACDLVRHYAFPDPRLITGIFSPDDPLPGRPMLLRARFLGVSFWFGVRVGDEIDEVRTTDAGPVHAYGFDYATLEGHFEMGQITFEIRKTERTGAVDFHIDAFSKPDRIRNPFYRIGFKLFGRHLQLKFARSAKERMQRFVREELEARAKGRPATPHETVEPTRPDAEAAEQMASTLEE</sequence>
<evidence type="ECO:0000256" key="1">
    <source>
        <dbReference type="SAM" id="MobiDB-lite"/>
    </source>
</evidence>
<evidence type="ECO:0000313" key="4">
    <source>
        <dbReference type="Proteomes" id="UP000216339"/>
    </source>
</evidence>
<reference evidence="3 4" key="1">
    <citation type="submission" date="2016-11" db="EMBL/GenBank/DDBJ databases">
        <title>Study of marine rhodopsin-containing bacteria.</title>
        <authorList>
            <person name="Yoshizawa S."/>
            <person name="Kumagai Y."/>
            <person name="Kogure K."/>
        </authorList>
    </citation>
    <scope>NUCLEOTIDE SEQUENCE [LARGE SCALE GENOMIC DNA]</scope>
    <source>
        <strain evidence="3 4">SAORIC-28</strain>
    </source>
</reference>
<dbReference type="InterPro" id="IPR018960">
    <property type="entry name" value="DUF1990"/>
</dbReference>
<dbReference type="RefSeq" id="WP_095510596.1">
    <property type="nucleotide sequence ID" value="NZ_MQWD01000001.1"/>
</dbReference>
<accession>A0A271J1K5</accession>